<dbReference type="InterPro" id="IPR011989">
    <property type="entry name" value="ARM-like"/>
</dbReference>
<keyword evidence="1" id="KW-0175">Coiled coil</keyword>
<dbReference type="GO" id="GO:0005934">
    <property type="term" value="C:cellular bud tip"/>
    <property type="evidence" value="ECO:0007669"/>
    <property type="project" value="UniProtKB-ARBA"/>
</dbReference>
<feature type="region of interest" description="Disordered" evidence="3">
    <location>
        <begin position="1"/>
        <end position="66"/>
    </location>
</feature>
<dbReference type="Proteomes" id="UP000283383">
    <property type="component" value="Unassembled WGS sequence"/>
</dbReference>
<dbReference type="GO" id="GO:1903475">
    <property type="term" value="P:mitotic actomyosin contractile ring assembly"/>
    <property type="evidence" value="ECO:0007669"/>
    <property type="project" value="TreeGrafter"/>
</dbReference>
<dbReference type="Gene3D" id="1.10.238.150">
    <property type="entry name" value="Formin, FH3 diaphanous domain"/>
    <property type="match status" value="1"/>
</dbReference>
<dbReference type="InterPro" id="IPR015425">
    <property type="entry name" value="FH2_Formin"/>
</dbReference>
<feature type="compositionally biased region" description="Polar residues" evidence="3">
    <location>
        <begin position="1059"/>
        <end position="1068"/>
    </location>
</feature>
<dbReference type="Pfam" id="PF06371">
    <property type="entry name" value="Drf_GBD"/>
    <property type="match status" value="1"/>
</dbReference>
<gene>
    <name evidence="7" type="ORF">GcM3_043015</name>
</gene>
<dbReference type="STRING" id="62708.A0A420J1I5"/>
<feature type="compositionally biased region" description="Basic and acidic residues" evidence="3">
    <location>
        <begin position="1707"/>
        <end position="1716"/>
    </location>
</feature>
<dbReference type="PANTHER" id="PTHR47102:SF2">
    <property type="entry name" value="PROTEIN BNI1"/>
    <property type="match status" value="1"/>
</dbReference>
<dbReference type="InterPro" id="IPR042201">
    <property type="entry name" value="FH2_Formin_sf"/>
</dbReference>
<dbReference type="GO" id="GO:0003779">
    <property type="term" value="F:actin binding"/>
    <property type="evidence" value="ECO:0007669"/>
    <property type="project" value="InterPro"/>
</dbReference>
<dbReference type="SUPFAM" id="SSF101447">
    <property type="entry name" value="Formin homology 2 domain (FH2 domain)"/>
    <property type="match status" value="1"/>
</dbReference>
<dbReference type="Pfam" id="PF02181">
    <property type="entry name" value="FH2"/>
    <property type="match status" value="1"/>
</dbReference>
<protein>
    <submittedName>
        <fullName evidence="7">Cytokinesis protein sepA</fullName>
    </submittedName>
</protein>
<dbReference type="PROSITE" id="PS51444">
    <property type="entry name" value="FH2"/>
    <property type="match status" value="1"/>
</dbReference>
<dbReference type="FunFam" id="1.20.58.2220:FF:000006">
    <property type="entry name" value="Cytokinesis protein sepA"/>
    <property type="match status" value="1"/>
</dbReference>
<feature type="compositionally biased region" description="Low complexity" evidence="3">
    <location>
        <begin position="1069"/>
        <end position="1081"/>
    </location>
</feature>
<name>A0A420J1I5_9PEZI</name>
<dbReference type="GO" id="GO:0005938">
    <property type="term" value="C:cell cortex"/>
    <property type="evidence" value="ECO:0007669"/>
    <property type="project" value="UniProtKB-ARBA"/>
</dbReference>
<sequence>MSSEFKPRTSSGGKSFFSRSRQKDKKYSGEEGLGADLEKSRSNTSKSPRSKRHNRDSSSTISIEEGQKYLSADQVGINMMAGVITSIPYESVTADIKSPIPVEYLPRSDQIPTTRRDPQPHQLSKGTSDFHRYPSVNSPSSAGGASHQFIPRVNVTMASTGTKAQLQQWGPNGVTDSTSTDSRKNSYSSAPIQPPSTYRRDSSDQSSLESMTERSSVFSSKSRTGSAPPISMHNNTKINLSPHFHSRDSSRISKTSSTQSTKQEPHSASKPRDDRLIEEEFQLLMQKRGWHNLPKEAKTQMMAYSPEKKWTLVHQDRLTEYQGEQKRRTAMRTNALQGQNGLRESDYQHFSEEEGTPGWFVRKLIKHEITAKQLQSLAVSLRTQPIGWVKGFIKCQGQIALTNVLGKLNRRKAQGPVPIDGSNSEKDLDREYDILKCLKALMNNKYGADDALAHQTIIVALASSLISPRLTSRKLVSEILTFLCHWANGQGHLKVIQALDHVKTQYGEHGRFDAWMRVVEVTIDGRGKMGSLVGASDELRNGGIGMENLLMEYAVATLLLINMIVDAPEKDLQLRVHIRAQFTTCGIKRILTKMDGFQYEFIDKQVERFRTNEAIDYEDLLERENNSVKDNSEGDALDLSDPNQIVDAIMQKVRGSSSQDYFVSALQHFLLIHNNQGEERLRMFQLVDSLLGYVAMDRRLPDMDLKQSLNFSVQNLLDKLHTDSEARQAIDEAVEARRIASAAMAERDEMRSEIELGADGLVVKLQKQVEEQSEVIQIIKRQTDALKVELESQNSIRAKEAQRNELETRELYLMLRDAQDIAASNVVISGNNSLAETDVTKKNGIINREKLMDRLEMQIERQKTHYKLEGRSWADTADPSDRLRELREKMEGIGSQTETRNLPNDYTKSMLGSVARQTKSPTKETTFSTTLDEVEDHRRTISKSSQVSDLKETNQVPEYFDEMKNVIKKYYASDGDMDNDVAISKASHPRLESNSLLTSDDDGAANREIHAKSDKAEDSKSLQNSLDTVQIETVPLSEELNTDLISMEVPPSTLPPPQIQEQNSDSNFPSLVPSQSLSSSPNPLPSVPGQASELSASPPPPPPPPPPLPVPGKTSGFGAPPPPPPPPPPPVPGKTPGFSAPPPPPLPVPGKTSGFGVPPPPPPPPVPGKTPGFSAPPPPPIPGKSLNFDNPPAPPPIPGNHSGNFIKSKSPYPGLATLSLPVARPKKKLKALHWEKVDSPMVTHWAAHAPTAAEKEKKYAELSRNGVLEEVEKLFLAKDIKSISQGGKKKQDKKQIISSDLMRSFQISLAKFSTYSVEKIVHMIINCEKEVLDNPVVMEFLQKEDMCNLPENISKSMAPYSKEWTSSNSAKADRELDPSELTREDQVYLQTAFELHHYWKARMRALSLTRTYEADYEEISCKLKHIVAVSESLRDSVSLMNVLGLILDIGNYMNDLSKQASGFKLSSLARLAMVKDDKNETTFADLVERTVRTQYSEWEEFTSDICGVITAQKLNVDQLIQDARKYVHNIKNVQMSLDSGNLSDPTKFHPQDRVCQVVLRSMKDARWKAEQMQLYLDDMIRVYDNIMIFYGEDATDENARRDFFAKLATFVNEWKKSKEKNLGLEAVRKRNEASIKRKNAKLNQAGSSDLSAPSSPVSTGAMDSLLEKLRAAAPEARDQRDRRRRARLQNKHQIRLASGQLTTNSDKLSEPEEVVKSPEPTLTIEKDSPKEDDDNVAERAALLLQGMRGGTEGLSDDAEVSERLESNRRSRRRDTMDEDRRNRRRRREKISSISDAVEIKIEDENYKNPPISMTGASPPIPN</sequence>
<feature type="compositionally biased region" description="Low complexity" evidence="3">
    <location>
        <begin position="1647"/>
        <end position="1658"/>
    </location>
</feature>
<evidence type="ECO:0000256" key="2">
    <source>
        <dbReference type="ARBA" id="ARBA00037935"/>
    </source>
</evidence>
<evidence type="ECO:0000256" key="1">
    <source>
        <dbReference type="ARBA" id="ARBA00023054"/>
    </source>
</evidence>
<feature type="compositionally biased region" description="Pro residues" evidence="3">
    <location>
        <begin position="1157"/>
        <end position="1182"/>
    </location>
</feature>
<dbReference type="InterPro" id="IPR051661">
    <property type="entry name" value="Actin_filament_regulator"/>
</dbReference>
<evidence type="ECO:0000313" key="7">
    <source>
        <dbReference type="EMBL" id="RKF80613.1"/>
    </source>
</evidence>
<accession>A0A420J1I5</accession>
<dbReference type="FunFam" id="1.10.238.150:FF:000003">
    <property type="entry name" value="Cytokinesis protein SepA"/>
    <property type="match status" value="1"/>
</dbReference>
<feature type="region of interest" description="Disordered" evidence="3">
    <location>
        <begin position="1635"/>
        <end position="1734"/>
    </location>
</feature>
<dbReference type="GO" id="GO:0032153">
    <property type="term" value="C:cell division site"/>
    <property type="evidence" value="ECO:0007669"/>
    <property type="project" value="TreeGrafter"/>
</dbReference>
<feature type="compositionally biased region" description="Low complexity" evidence="3">
    <location>
        <begin position="252"/>
        <end position="262"/>
    </location>
</feature>
<dbReference type="Gene3D" id="1.25.10.10">
    <property type="entry name" value="Leucine-rich Repeat Variant"/>
    <property type="match status" value="1"/>
</dbReference>
<feature type="compositionally biased region" description="Polar residues" evidence="3">
    <location>
        <begin position="162"/>
        <end position="191"/>
    </location>
</feature>
<feature type="compositionally biased region" description="Pro residues" evidence="3">
    <location>
        <begin position="1119"/>
        <end position="1148"/>
    </location>
</feature>
<dbReference type="PROSITE" id="PS51232">
    <property type="entry name" value="GBD_FH3"/>
    <property type="match status" value="1"/>
</dbReference>
<dbReference type="GO" id="GO:0000131">
    <property type="term" value="C:incipient cellular bud site"/>
    <property type="evidence" value="ECO:0007669"/>
    <property type="project" value="UniProtKB-ARBA"/>
</dbReference>
<dbReference type="GO" id="GO:0051017">
    <property type="term" value="P:actin filament bundle assembly"/>
    <property type="evidence" value="ECO:0007669"/>
    <property type="project" value="TreeGrafter"/>
</dbReference>
<feature type="compositionally biased region" description="Basic and acidic residues" evidence="3">
    <location>
        <begin position="1665"/>
        <end position="1681"/>
    </location>
</feature>
<organism evidence="7 8">
    <name type="scientific">Golovinomyces cichoracearum</name>
    <dbReference type="NCBI Taxonomy" id="62708"/>
    <lineage>
        <taxon>Eukaryota</taxon>
        <taxon>Fungi</taxon>
        <taxon>Dikarya</taxon>
        <taxon>Ascomycota</taxon>
        <taxon>Pezizomycotina</taxon>
        <taxon>Leotiomycetes</taxon>
        <taxon>Erysiphales</taxon>
        <taxon>Erysiphaceae</taxon>
        <taxon>Golovinomyces</taxon>
    </lineage>
</organism>
<feature type="region of interest" description="Disordered" evidence="3">
    <location>
        <begin position="162"/>
        <end position="275"/>
    </location>
</feature>
<dbReference type="SMART" id="SM01139">
    <property type="entry name" value="Drf_FH3"/>
    <property type="match status" value="1"/>
</dbReference>
<feature type="compositionally biased region" description="Basic and acidic residues" evidence="3">
    <location>
        <begin position="1760"/>
        <end position="1781"/>
    </location>
</feature>
<dbReference type="InterPro" id="IPR010473">
    <property type="entry name" value="GTPase-bd"/>
</dbReference>
<dbReference type="PANTHER" id="PTHR47102">
    <property type="entry name" value="PROTEIN BNI1"/>
    <property type="match status" value="1"/>
</dbReference>
<dbReference type="SMART" id="SM00498">
    <property type="entry name" value="FH2"/>
    <property type="match status" value="1"/>
</dbReference>
<dbReference type="SMART" id="SM01140">
    <property type="entry name" value="Drf_GBD"/>
    <property type="match status" value="1"/>
</dbReference>
<feature type="compositionally biased region" description="Pro residues" evidence="3">
    <location>
        <begin position="1097"/>
        <end position="1110"/>
    </location>
</feature>
<dbReference type="EMBL" id="MCBQ01004400">
    <property type="protein sequence ID" value="RKF80613.1"/>
    <property type="molecule type" value="Genomic_DNA"/>
</dbReference>
<dbReference type="Gene3D" id="6.10.30.50">
    <property type="match status" value="1"/>
</dbReference>
<evidence type="ECO:0000259" key="5">
    <source>
        <dbReference type="PROSITE" id="PS51232"/>
    </source>
</evidence>
<dbReference type="InterPro" id="IPR014768">
    <property type="entry name" value="GBD/FH3_dom"/>
</dbReference>
<dbReference type="SUPFAM" id="SSF48371">
    <property type="entry name" value="ARM repeat"/>
    <property type="match status" value="1"/>
</dbReference>
<dbReference type="GO" id="GO:0043332">
    <property type="term" value="C:mating projection tip"/>
    <property type="evidence" value="ECO:0007669"/>
    <property type="project" value="TreeGrafter"/>
</dbReference>
<comment type="similarity">
    <text evidence="2">Belongs to the formin homology family. BNI1 subfamily.</text>
</comment>
<evidence type="ECO:0000259" key="4">
    <source>
        <dbReference type="PROSITE" id="PS51231"/>
    </source>
</evidence>
<reference evidence="7 8" key="1">
    <citation type="journal article" date="2018" name="BMC Genomics">
        <title>Comparative genome analyses reveal sequence features reflecting distinct modes of host-adaptation between dicot and monocot powdery mildew.</title>
        <authorList>
            <person name="Wu Y."/>
            <person name="Ma X."/>
            <person name="Pan Z."/>
            <person name="Kale S.D."/>
            <person name="Song Y."/>
            <person name="King H."/>
            <person name="Zhang Q."/>
            <person name="Presley C."/>
            <person name="Deng X."/>
            <person name="Wei C.I."/>
            <person name="Xiao S."/>
        </authorList>
    </citation>
    <scope>NUCLEOTIDE SEQUENCE [LARGE SCALE GENOMIC DNA]</scope>
    <source>
        <strain evidence="7">UMSG3</strain>
    </source>
</reference>
<proteinExistence type="inferred from homology"/>
<evidence type="ECO:0000259" key="6">
    <source>
        <dbReference type="PROSITE" id="PS51444"/>
    </source>
</evidence>
<dbReference type="InterPro" id="IPR016024">
    <property type="entry name" value="ARM-type_fold"/>
</dbReference>
<feature type="region of interest" description="Disordered" evidence="3">
    <location>
        <begin position="1746"/>
        <end position="1822"/>
    </location>
</feature>
<dbReference type="GO" id="GO:0033554">
    <property type="term" value="P:cellular response to stress"/>
    <property type="evidence" value="ECO:0007669"/>
    <property type="project" value="UniProtKB-ARBA"/>
</dbReference>
<evidence type="ECO:0000256" key="3">
    <source>
        <dbReference type="SAM" id="MobiDB-lite"/>
    </source>
</evidence>
<feature type="domain" description="DAD" evidence="4">
    <location>
        <begin position="1655"/>
        <end position="1687"/>
    </location>
</feature>
<feature type="region of interest" description="Disordered" evidence="3">
    <location>
        <begin position="1047"/>
        <end position="1208"/>
    </location>
</feature>
<dbReference type="InterPro" id="IPR010472">
    <property type="entry name" value="FH3_dom"/>
</dbReference>
<comment type="caution">
    <text evidence="7">The sequence shown here is derived from an EMBL/GenBank/DDBJ whole genome shotgun (WGS) entry which is preliminary data.</text>
</comment>
<dbReference type="GO" id="GO:0051016">
    <property type="term" value="P:barbed-end actin filament capping"/>
    <property type="evidence" value="ECO:0007669"/>
    <property type="project" value="TreeGrafter"/>
</dbReference>
<feature type="compositionally biased region" description="Polar residues" evidence="3">
    <location>
        <begin position="204"/>
        <end position="225"/>
    </location>
</feature>
<feature type="compositionally biased region" description="Low complexity" evidence="3">
    <location>
        <begin position="10"/>
        <end position="19"/>
    </location>
</feature>
<feature type="region of interest" description="Disordered" evidence="3">
    <location>
        <begin position="104"/>
        <end position="146"/>
    </location>
</feature>
<dbReference type="FunFam" id="1.25.10.10:FF:000291">
    <property type="entry name" value="Cytokinesis protein sepA"/>
    <property type="match status" value="1"/>
</dbReference>
<feature type="compositionally biased region" description="Basic residues" evidence="3">
    <location>
        <begin position="1682"/>
        <end position="1694"/>
    </location>
</feature>
<dbReference type="GO" id="GO:0031267">
    <property type="term" value="F:small GTPase binding"/>
    <property type="evidence" value="ECO:0007669"/>
    <property type="project" value="InterPro"/>
</dbReference>
<keyword evidence="8" id="KW-1185">Reference proteome</keyword>
<dbReference type="GO" id="GO:0015629">
    <property type="term" value="C:actin cytoskeleton"/>
    <property type="evidence" value="ECO:0007669"/>
    <property type="project" value="UniProtKB-ARBA"/>
</dbReference>
<feature type="domain" description="GBD/FH3" evidence="5">
    <location>
        <begin position="269"/>
        <end position="702"/>
    </location>
</feature>
<feature type="compositionally biased region" description="Basic and acidic residues" evidence="3">
    <location>
        <begin position="263"/>
        <end position="275"/>
    </location>
</feature>
<feature type="domain" description="FH2" evidence="6">
    <location>
        <begin position="1219"/>
        <end position="1640"/>
    </location>
</feature>
<dbReference type="Gene3D" id="1.20.58.2220">
    <property type="entry name" value="Formin, FH2 domain"/>
    <property type="match status" value="1"/>
</dbReference>
<feature type="compositionally biased region" description="Basic and acidic residues" evidence="3">
    <location>
        <begin position="1797"/>
        <end position="1806"/>
    </location>
</feature>
<dbReference type="FunFam" id="6.10.30.50:FF:000001">
    <property type="entry name" value="Cytokinesis sepA protein"/>
    <property type="match status" value="1"/>
</dbReference>
<dbReference type="Pfam" id="PF06367">
    <property type="entry name" value="Drf_FH3"/>
    <property type="match status" value="1"/>
</dbReference>
<dbReference type="PROSITE" id="PS51231">
    <property type="entry name" value="DAD"/>
    <property type="match status" value="1"/>
</dbReference>
<dbReference type="InterPro" id="IPR014767">
    <property type="entry name" value="DAD_dom"/>
</dbReference>
<dbReference type="GO" id="GO:0030010">
    <property type="term" value="P:establishment of cell polarity"/>
    <property type="evidence" value="ECO:0007669"/>
    <property type="project" value="UniProtKB-ARBA"/>
</dbReference>
<dbReference type="GO" id="GO:0032991">
    <property type="term" value="C:protein-containing complex"/>
    <property type="evidence" value="ECO:0007669"/>
    <property type="project" value="UniProtKB-ARBA"/>
</dbReference>
<evidence type="ECO:0000313" key="8">
    <source>
        <dbReference type="Proteomes" id="UP000283383"/>
    </source>
</evidence>